<proteinExistence type="predicted"/>
<dbReference type="Gene3D" id="1.20.5.190">
    <property type="match status" value="1"/>
</dbReference>
<dbReference type="SMART" id="SM00015">
    <property type="entry name" value="IQ"/>
    <property type="match status" value="1"/>
</dbReference>
<reference evidence="2" key="1">
    <citation type="submission" date="2020-05" db="UniProtKB">
        <authorList>
            <consortium name="EnsemblMetazoa"/>
        </authorList>
    </citation>
    <scope>IDENTIFICATION</scope>
    <source>
        <strain evidence="2">Jacobina</strain>
    </source>
</reference>
<dbReference type="Proteomes" id="UP000092461">
    <property type="component" value="Unassembled WGS sequence"/>
</dbReference>
<dbReference type="EMBL" id="AJWK01032404">
    <property type="status" value="NOT_ANNOTATED_CDS"/>
    <property type="molecule type" value="Genomic_DNA"/>
</dbReference>
<dbReference type="Pfam" id="PF00612">
    <property type="entry name" value="IQ"/>
    <property type="match status" value="1"/>
</dbReference>
<evidence type="ECO:0000313" key="3">
    <source>
        <dbReference type="Proteomes" id="UP000092461"/>
    </source>
</evidence>
<dbReference type="VEuPathDB" id="VectorBase:LLOJ009350"/>
<dbReference type="AlphaFoldDB" id="A0A1B0CWG6"/>
<organism evidence="2 3">
    <name type="scientific">Lutzomyia longipalpis</name>
    <name type="common">Sand fly</name>
    <dbReference type="NCBI Taxonomy" id="7200"/>
    <lineage>
        <taxon>Eukaryota</taxon>
        <taxon>Metazoa</taxon>
        <taxon>Ecdysozoa</taxon>
        <taxon>Arthropoda</taxon>
        <taxon>Hexapoda</taxon>
        <taxon>Insecta</taxon>
        <taxon>Pterygota</taxon>
        <taxon>Neoptera</taxon>
        <taxon>Endopterygota</taxon>
        <taxon>Diptera</taxon>
        <taxon>Nematocera</taxon>
        <taxon>Psychodoidea</taxon>
        <taxon>Psychodidae</taxon>
        <taxon>Lutzomyia</taxon>
        <taxon>Lutzomyia</taxon>
    </lineage>
</organism>
<evidence type="ECO:0000256" key="1">
    <source>
        <dbReference type="SAM" id="MobiDB-lite"/>
    </source>
</evidence>
<dbReference type="EMBL" id="AJWK01032401">
    <property type="status" value="NOT_ANNOTATED_CDS"/>
    <property type="molecule type" value="Genomic_DNA"/>
</dbReference>
<feature type="compositionally biased region" description="Basic and acidic residues" evidence="1">
    <location>
        <begin position="40"/>
        <end position="66"/>
    </location>
</feature>
<dbReference type="CDD" id="cd23767">
    <property type="entry name" value="IQCD"/>
    <property type="match status" value="1"/>
</dbReference>
<sequence>MSRRDLIKEAATKIQAVFRGHKVRAAMKQGDTTSVNGAQDDSKNAEPTKQELEAEFDPNDRDYCEW</sequence>
<feature type="region of interest" description="Disordered" evidence="1">
    <location>
        <begin position="25"/>
        <end position="66"/>
    </location>
</feature>
<dbReference type="PROSITE" id="PS50096">
    <property type="entry name" value="IQ"/>
    <property type="match status" value="1"/>
</dbReference>
<feature type="compositionally biased region" description="Polar residues" evidence="1">
    <location>
        <begin position="30"/>
        <end position="39"/>
    </location>
</feature>
<dbReference type="EMBL" id="AJWK01032403">
    <property type="status" value="NOT_ANNOTATED_CDS"/>
    <property type="molecule type" value="Genomic_DNA"/>
</dbReference>
<evidence type="ECO:0000313" key="2">
    <source>
        <dbReference type="EnsemblMetazoa" id="LLOJ009350-PA"/>
    </source>
</evidence>
<name>A0A1B0CWG6_LUTLO</name>
<protein>
    <submittedName>
        <fullName evidence="2">Uncharacterized protein</fullName>
    </submittedName>
</protein>
<dbReference type="InterPro" id="IPR000048">
    <property type="entry name" value="IQ_motif_EF-hand-BS"/>
</dbReference>
<dbReference type="EnsemblMetazoa" id="LLOJ009350-RA">
    <property type="protein sequence ID" value="LLOJ009350-PA"/>
    <property type="gene ID" value="LLOJ009350"/>
</dbReference>
<dbReference type="EMBL" id="AJWK01032402">
    <property type="status" value="NOT_ANNOTATED_CDS"/>
    <property type="molecule type" value="Genomic_DNA"/>
</dbReference>
<dbReference type="EMBL" id="AJWK01032400">
    <property type="status" value="NOT_ANNOTATED_CDS"/>
    <property type="molecule type" value="Genomic_DNA"/>
</dbReference>
<accession>A0A1B0CWG6</accession>
<keyword evidence="3" id="KW-1185">Reference proteome</keyword>